<organism evidence="2 3">
    <name type="scientific">Trypanosoma brucei gambiense (strain MHOM/CI/86/DAL972)</name>
    <dbReference type="NCBI Taxonomy" id="679716"/>
    <lineage>
        <taxon>Eukaryota</taxon>
        <taxon>Discoba</taxon>
        <taxon>Euglenozoa</taxon>
        <taxon>Kinetoplastea</taxon>
        <taxon>Metakinetoplastina</taxon>
        <taxon>Trypanosomatida</taxon>
        <taxon>Trypanosomatidae</taxon>
        <taxon>Trypanosoma</taxon>
    </lineage>
</organism>
<evidence type="ECO:0000313" key="3">
    <source>
        <dbReference type="Proteomes" id="UP000002316"/>
    </source>
</evidence>
<evidence type="ECO:0000313" key="2">
    <source>
        <dbReference type="EMBL" id="CBH17710.1"/>
    </source>
</evidence>
<accession>D0A7Q9</accession>
<keyword evidence="1" id="KW-0812">Transmembrane</keyword>
<sequence>MWWSFIFSFYFDPSPPCYRYALHESSLIGDDRKGWVPRLSLNGDNQVMLPDTFNECCIPIATLYLFIVYLIRGEVSTGKWFVNFRGIYSVGVDSFSWWFVTADLQCFVAFSVVAAIFL</sequence>
<dbReference type="AlphaFoldDB" id="D0A7Q9"/>
<gene>
    <name evidence="2" type="ORF">TbgDal_XI8290</name>
</gene>
<feature type="transmembrane region" description="Helical" evidence="1">
    <location>
        <begin position="95"/>
        <end position="117"/>
    </location>
</feature>
<feature type="transmembrane region" description="Helical" evidence="1">
    <location>
        <begin position="56"/>
        <end position="75"/>
    </location>
</feature>
<dbReference type="EMBL" id="FN554974">
    <property type="protein sequence ID" value="CBH17710.1"/>
    <property type="molecule type" value="Genomic_DNA"/>
</dbReference>
<dbReference type="GeneID" id="23867861"/>
<keyword evidence="1" id="KW-1133">Transmembrane helix</keyword>
<evidence type="ECO:0000256" key="1">
    <source>
        <dbReference type="SAM" id="Phobius"/>
    </source>
</evidence>
<name>D0A7Q9_TRYB9</name>
<protein>
    <submittedName>
        <fullName evidence="2">Uncharacterized protein</fullName>
    </submittedName>
</protein>
<dbReference type="RefSeq" id="XP_011779974.1">
    <property type="nucleotide sequence ID" value="XM_011781672.1"/>
</dbReference>
<dbReference type="Proteomes" id="UP000002316">
    <property type="component" value="Chromosome 11"/>
</dbReference>
<reference evidence="3" key="1">
    <citation type="journal article" date="2010" name="PLoS Negl. Trop. Dis.">
        <title>The genome sequence of Trypanosoma brucei gambiense, causative agent of chronic human african trypanosomiasis.</title>
        <authorList>
            <person name="Jackson A.P."/>
            <person name="Sanders M."/>
            <person name="Berry A."/>
            <person name="McQuillan J."/>
            <person name="Aslett M.A."/>
            <person name="Quail M.A."/>
            <person name="Chukualim B."/>
            <person name="Capewell P."/>
            <person name="MacLeod A."/>
            <person name="Melville S.E."/>
            <person name="Gibson W."/>
            <person name="Barry J.D."/>
            <person name="Berriman M."/>
            <person name="Hertz-Fowler C."/>
        </authorList>
    </citation>
    <scope>NUCLEOTIDE SEQUENCE [LARGE SCALE GENOMIC DNA]</scope>
    <source>
        <strain evidence="3">MHOM/CI/86/DAL972</strain>
    </source>
</reference>
<keyword evidence="1" id="KW-0472">Membrane</keyword>
<proteinExistence type="predicted"/>
<dbReference type="KEGG" id="tbg:TbgDal_XI8290"/>